<protein>
    <submittedName>
        <fullName evidence="1">Uncharacterized protein</fullName>
    </submittedName>
</protein>
<dbReference type="AlphaFoldDB" id="A0A9Q9AIV2"/>
<gene>
    <name evidence="1" type="ORF">Slin15195_G002210</name>
</gene>
<keyword evidence="2" id="KW-1185">Reference proteome</keyword>
<evidence type="ECO:0000313" key="1">
    <source>
        <dbReference type="EMBL" id="USW46902.1"/>
    </source>
</evidence>
<sequence length="118" mass="13712">MDHKYTTVQLSKPPLPPSKAFPAEVREFLTQLLVVTRNLETAEAEAIASKWKLGRGDDLWYYDKEMFRHLFGTEGGWALHSEVDLLCAASEVRQRRKISMCLKRKCFNVRLRNVFHST</sequence>
<proteinExistence type="predicted"/>
<dbReference type="Proteomes" id="UP001056384">
    <property type="component" value="Chromosome 1"/>
</dbReference>
<evidence type="ECO:0000313" key="2">
    <source>
        <dbReference type="Proteomes" id="UP001056384"/>
    </source>
</evidence>
<organism evidence="1 2">
    <name type="scientific">Septoria linicola</name>
    <dbReference type="NCBI Taxonomy" id="215465"/>
    <lineage>
        <taxon>Eukaryota</taxon>
        <taxon>Fungi</taxon>
        <taxon>Dikarya</taxon>
        <taxon>Ascomycota</taxon>
        <taxon>Pezizomycotina</taxon>
        <taxon>Dothideomycetes</taxon>
        <taxon>Dothideomycetidae</taxon>
        <taxon>Mycosphaerellales</taxon>
        <taxon>Mycosphaerellaceae</taxon>
        <taxon>Septoria</taxon>
    </lineage>
</organism>
<name>A0A9Q9AIV2_9PEZI</name>
<dbReference type="EMBL" id="CP099418">
    <property type="protein sequence ID" value="USW46902.1"/>
    <property type="molecule type" value="Genomic_DNA"/>
</dbReference>
<accession>A0A9Q9AIV2</accession>
<reference evidence="1" key="1">
    <citation type="submission" date="2022-06" db="EMBL/GenBank/DDBJ databases">
        <title>Complete genome sequences of two strains of the flax pathogen Septoria linicola.</title>
        <authorList>
            <person name="Lapalu N."/>
            <person name="Simon A."/>
            <person name="Demenou B."/>
            <person name="Paumier D."/>
            <person name="Guillot M.-P."/>
            <person name="Gout L."/>
            <person name="Valade R."/>
        </authorList>
    </citation>
    <scope>NUCLEOTIDE SEQUENCE</scope>
    <source>
        <strain evidence="1">SE15195</strain>
    </source>
</reference>